<feature type="compositionally biased region" description="Polar residues" evidence="1">
    <location>
        <begin position="575"/>
        <end position="588"/>
    </location>
</feature>
<feature type="region of interest" description="Disordered" evidence="1">
    <location>
        <begin position="1"/>
        <end position="64"/>
    </location>
</feature>
<proteinExistence type="predicted"/>
<dbReference type="PANTHER" id="PTHR31286">
    <property type="entry name" value="GLYCINE-RICH CELL WALL STRUCTURAL PROTEIN 1.8-LIKE"/>
    <property type="match status" value="1"/>
</dbReference>
<feature type="region of interest" description="Disordered" evidence="1">
    <location>
        <begin position="511"/>
        <end position="588"/>
    </location>
</feature>
<name>A0AAD8QKJ7_LOLMU</name>
<evidence type="ECO:0000313" key="3">
    <source>
        <dbReference type="EMBL" id="KAK1604523.1"/>
    </source>
</evidence>
<accession>A0AAD8QKJ7</accession>
<organism evidence="3 4">
    <name type="scientific">Lolium multiflorum</name>
    <name type="common">Italian ryegrass</name>
    <name type="synonym">Lolium perenne subsp. multiflorum</name>
    <dbReference type="NCBI Taxonomy" id="4521"/>
    <lineage>
        <taxon>Eukaryota</taxon>
        <taxon>Viridiplantae</taxon>
        <taxon>Streptophyta</taxon>
        <taxon>Embryophyta</taxon>
        <taxon>Tracheophyta</taxon>
        <taxon>Spermatophyta</taxon>
        <taxon>Magnoliopsida</taxon>
        <taxon>Liliopsida</taxon>
        <taxon>Poales</taxon>
        <taxon>Poaceae</taxon>
        <taxon>BOP clade</taxon>
        <taxon>Pooideae</taxon>
        <taxon>Poodae</taxon>
        <taxon>Poeae</taxon>
        <taxon>Poeae Chloroplast Group 2 (Poeae type)</taxon>
        <taxon>Loliodinae</taxon>
        <taxon>Loliinae</taxon>
        <taxon>Lolium</taxon>
    </lineage>
</organism>
<sequence>MGGGDKGGLVERPTRPKPIGGASASPWQRRQAMLESAMRDEADGNWDDGDAAKEMGFKEGPEMKLGGTVDMDDDLYMEFEEDEDEVKKEPDAPETWNLLARYMANFKPSTKAMFRRFIDEVWHLRTGIEYSEKGKNYYMITLFSKGDYDFIMRGGPWIFNQHALIVTDFDSKAQPSETVLNSVPVWVQIYDVPWGKQDEEWGTKYGNGLGKTLEVDVPATEQQKKDFLRVRVSLPYDRRLQTQIITGVKGKPGQTKVFKLRYERVPYYCCHCGFMGHKKDECEKRKMGKPSMEYDAHELRCSPYKKFEHRSFFVPPAGQTSTKRGFSLSSFGSAESHKRWNSRQMSEKGRESVTPEQANTKEDSSDNVMPPLEDDPEYLAAMAALNNGDMVEGKEIEVATMQEVESSLAQGVDNLLRGNQQPIIQFPDDEGAGSVPEMEPVVQVSVTSEVLEHLKRMKATQSGGLVTNRWEQGPRASDMIPALQGLSDLQVSFGSVNDVSMVPADTILGKRAAEEQEVQGNRRETSVGTGQNKNGEGGTPKKGRTQGAEKSNQKGVDMVYTRHKKHTATGPRPSGNLTRPNVWSRQAQ</sequence>
<dbReference type="AlphaFoldDB" id="A0AAD8QKJ7"/>
<keyword evidence="4" id="KW-1185">Reference proteome</keyword>
<evidence type="ECO:0000256" key="1">
    <source>
        <dbReference type="SAM" id="MobiDB-lite"/>
    </source>
</evidence>
<feature type="compositionally biased region" description="Basic and acidic residues" evidence="1">
    <location>
        <begin position="50"/>
        <end position="62"/>
    </location>
</feature>
<feature type="compositionally biased region" description="Basic and acidic residues" evidence="1">
    <location>
        <begin position="345"/>
        <end position="364"/>
    </location>
</feature>
<evidence type="ECO:0000313" key="4">
    <source>
        <dbReference type="Proteomes" id="UP001231189"/>
    </source>
</evidence>
<dbReference type="InterPro" id="IPR040256">
    <property type="entry name" value="At4g02000-like"/>
</dbReference>
<dbReference type="PANTHER" id="PTHR31286:SF167">
    <property type="entry name" value="OS09G0268800 PROTEIN"/>
    <property type="match status" value="1"/>
</dbReference>
<feature type="region of interest" description="Disordered" evidence="1">
    <location>
        <begin position="337"/>
        <end position="372"/>
    </location>
</feature>
<dbReference type="EMBL" id="JAUUTY010000007">
    <property type="protein sequence ID" value="KAK1604523.1"/>
    <property type="molecule type" value="Genomic_DNA"/>
</dbReference>
<protein>
    <recommendedName>
        <fullName evidence="2">DUF4283 domain-containing protein</fullName>
    </recommendedName>
</protein>
<gene>
    <name evidence="3" type="ORF">QYE76_028196</name>
</gene>
<dbReference type="InterPro" id="IPR025558">
    <property type="entry name" value="DUF4283"/>
</dbReference>
<comment type="caution">
    <text evidence="3">The sequence shown here is derived from an EMBL/GenBank/DDBJ whole genome shotgun (WGS) entry which is preliminary data.</text>
</comment>
<feature type="domain" description="DUF4283" evidence="2">
    <location>
        <begin position="114"/>
        <end position="177"/>
    </location>
</feature>
<evidence type="ECO:0000259" key="2">
    <source>
        <dbReference type="Pfam" id="PF14111"/>
    </source>
</evidence>
<dbReference type="Pfam" id="PF14111">
    <property type="entry name" value="DUF4283"/>
    <property type="match status" value="1"/>
</dbReference>
<dbReference type="Proteomes" id="UP001231189">
    <property type="component" value="Unassembled WGS sequence"/>
</dbReference>
<reference evidence="3" key="1">
    <citation type="submission" date="2023-07" db="EMBL/GenBank/DDBJ databases">
        <title>A chromosome-level genome assembly of Lolium multiflorum.</title>
        <authorList>
            <person name="Chen Y."/>
            <person name="Copetti D."/>
            <person name="Kolliker R."/>
            <person name="Studer B."/>
        </authorList>
    </citation>
    <scope>NUCLEOTIDE SEQUENCE</scope>
    <source>
        <strain evidence="3">02402/16</strain>
        <tissue evidence="3">Leaf</tissue>
    </source>
</reference>